<dbReference type="AlphaFoldDB" id="A0A816UEC8"/>
<dbReference type="Proteomes" id="UP001295469">
    <property type="component" value="Chromosome C08"/>
</dbReference>
<accession>A0A816UEC8</accession>
<dbReference type="Gramene" id="CDX71893">
    <property type="protein sequence ID" value="CDX71893"/>
    <property type="gene ID" value="GSBRNA2T00155632001"/>
</dbReference>
<dbReference type="EMBL" id="HG994372">
    <property type="protein sequence ID" value="CAF2112967.1"/>
    <property type="molecule type" value="Genomic_DNA"/>
</dbReference>
<protein>
    <submittedName>
        <fullName evidence="1">(rape) hypothetical protein</fullName>
    </submittedName>
</protein>
<sequence length="88" mass="10050">MCIINQGYRKEKLNVWENEASHHPQGSAVYRLEALFATMLALLKNISAANVKLRTQEQFVIVTIAHLVNPTVCAAWRKNLLDQLLNLY</sequence>
<reference evidence="1" key="1">
    <citation type="submission" date="2021-01" db="EMBL/GenBank/DDBJ databases">
        <authorList>
            <consortium name="Genoscope - CEA"/>
            <person name="William W."/>
        </authorList>
    </citation>
    <scope>NUCLEOTIDE SEQUENCE</scope>
</reference>
<gene>
    <name evidence="1" type="ORF">DARMORV10_C08P34600.1</name>
</gene>
<evidence type="ECO:0000313" key="1">
    <source>
        <dbReference type="EMBL" id="CAF2112967.1"/>
    </source>
</evidence>
<name>A0A816UEC8_BRANA</name>
<organism evidence="1">
    <name type="scientific">Brassica napus</name>
    <name type="common">Rape</name>
    <dbReference type="NCBI Taxonomy" id="3708"/>
    <lineage>
        <taxon>Eukaryota</taxon>
        <taxon>Viridiplantae</taxon>
        <taxon>Streptophyta</taxon>
        <taxon>Embryophyta</taxon>
        <taxon>Tracheophyta</taxon>
        <taxon>Spermatophyta</taxon>
        <taxon>Magnoliopsida</taxon>
        <taxon>eudicotyledons</taxon>
        <taxon>Gunneridae</taxon>
        <taxon>Pentapetalae</taxon>
        <taxon>rosids</taxon>
        <taxon>malvids</taxon>
        <taxon>Brassicales</taxon>
        <taxon>Brassicaceae</taxon>
        <taxon>Brassiceae</taxon>
        <taxon>Brassica</taxon>
    </lineage>
</organism>
<proteinExistence type="predicted"/>